<keyword evidence="4 6" id="KW-0472">Membrane</keyword>
<gene>
    <name evidence="9" type="primary">nuoL</name>
    <name evidence="9" type="ORF">KJ970_18390</name>
</gene>
<dbReference type="InterPro" id="IPR001750">
    <property type="entry name" value="ND/Mrp_TM"/>
</dbReference>
<protein>
    <submittedName>
        <fullName evidence="9">NADH-quinone oxidoreductase subunit L</fullName>
    </submittedName>
</protein>
<feature type="transmembrane region" description="Helical" evidence="6">
    <location>
        <begin position="126"/>
        <end position="143"/>
    </location>
</feature>
<dbReference type="GO" id="GO:0012505">
    <property type="term" value="C:endomembrane system"/>
    <property type="evidence" value="ECO:0007669"/>
    <property type="project" value="UniProtKB-SubCell"/>
</dbReference>
<sequence length="655" mass="70885">METRLWLIPALPFMGSALVGLLALASTRRKEGLPEPILGLLGCAGPVISFFLVAKIYIHFVALPAGERLIHQVLYEWISAGEFHLPVAFQMDTLSLTMLLFVTAVGSLIHIYSIGYMRGDRGFARYFSYLNLFMFSMILLVLGDSMLTLFVGWEGVGLCSYLLIGFWFEDPEKAAAGKKAFIVNRIGDLGFLLGIFLIYWTLARHGEPGLQFHLIESQAHLLHGGVATAAALLLFTGAVGKSAQIPLYVWLPDAMAGPTPVSALIHAATMVTAGVYMVARMNFLYVLSPTAMIVVATVGAVTALYAATIAVTQNDIKKVLAYSTVSQLGYMFIGVGLGAFSAGIFHVLTHAFFKAVLFLGAGSVIHAMGGEQDMRKMGGLAKRLPITTLTFGAGFLALAGLPPFAGFFSKDEILWAAFSADNPAWGSWPKVLWIMGLLGAALTAFYMMRAFALTFLGSPRFSEKDHHVHESPLSMAMPLLVLAAGSISIGFLGVPEVLKSGSNHFHHWLAPIFFHGAHGESAGPASHAASQEILLMCVSVLAALSGLALGFWIYRRRPEIAERGRHALGGLYKLVLNKYYVDELYNAAIIRPVGTISRNILWKIVDVWIIDGIVNLVGILSRVGSYIIRFMQVGSVQIYALVILAGVIVLLLGAF</sequence>
<dbReference type="NCBIfam" id="NF005141">
    <property type="entry name" value="PRK06590.1"/>
    <property type="match status" value="1"/>
</dbReference>
<feature type="transmembrane region" description="Helical" evidence="6">
    <location>
        <begin position="600"/>
        <end position="620"/>
    </location>
</feature>
<evidence type="ECO:0000256" key="3">
    <source>
        <dbReference type="ARBA" id="ARBA00022989"/>
    </source>
</evidence>
<feature type="transmembrane region" description="Helical" evidence="6">
    <location>
        <begin position="149"/>
        <end position="168"/>
    </location>
</feature>
<dbReference type="EMBL" id="JAHJDP010000104">
    <property type="protein sequence ID" value="MBU2692893.1"/>
    <property type="molecule type" value="Genomic_DNA"/>
</dbReference>
<reference evidence="9" key="1">
    <citation type="submission" date="2021-05" db="EMBL/GenBank/DDBJ databases">
        <title>Energy efficiency and biological interactions define the core microbiome of deep oligotrophic groundwater.</title>
        <authorList>
            <person name="Mehrshad M."/>
            <person name="Lopez-Fernandez M."/>
            <person name="Bell E."/>
            <person name="Bernier-Latmani R."/>
            <person name="Bertilsson S."/>
            <person name="Dopson M."/>
        </authorList>
    </citation>
    <scope>NUCLEOTIDE SEQUENCE</scope>
    <source>
        <strain evidence="9">Modern_marine.mb.64</strain>
    </source>
</reference>
<feature type="transmembrane region" description="Helical" evidence="6">
    <location>
        <begin position="626"/>
        <end position="652"/>
    </location>
</feature>
<evidence type="ECO:0000259" key="7">
    <source>
        <dbReference type="Pfam" id="PF00361"/>
    </source>
</evidence>
<feature type="transmembrane region" description="Helical" evidence="6">
    <location>
        <begin position="473"/>
        <end position="494"/>
    </location>
</feature>
<dbReference type="InterPro" id="IPR003945">
    <property type="entry name" value="NU5C-like"/>
</dbReference>
<feature type="transmembrane region" description="Helical" evidence="6">
    <location>
        <begin position="285"/>
        <end position="307"/>
    </location>
</feature>
<feature type="transmembrane region" description="Helical" evidence="6">
    <location>
        <begin position="6"/>
        <end position="25"/>
    </location>
</feature>
<feature type="transmembrane region" description="Helical" evidence="6">
    <location>
        <begin position="94"/>
        <end position="114"/>
    </location>
</feature>
<feature type="transmembrane region" description="Helical" evidence="6">
    <location>
        <begin position="389"/>
        <end position="408"/>
    </location>
</feature>
<dbReference type="GO" id="GO:0008137">
    <property type="term" value="F:NADH dehydrogenase (ubiquinone) activity"/>
    <property type="evidence" value="ECO:0007669"/>
    <property type="project" value="InterPro"/>
</dbReference>
<dbReference type="InterPro" id="IPR001516">
    <property type="entry name" value="Proton_antipo_N"/>
</dbReference>
<keyword evidence="3 6" id="KW-1133">Transmembrane helix</keyword>
<evidence type="ECO:0000256" key="6">
    <source>
        <dbReference type="SAM" id="Phobius"/>
    </source>
</evidence>
<dbReference type="Pfam" id="PF00361">
    <property type="entry name" value="Proton_antipo_M"/>
    <property type="match status" value="1"/>
</dbReference>
<dbReference type="PANTHER" id="PTHR42829">
    <property type="entry name" value="NADH-UBIQUINONE OXIDOREDUCTASE CHAIN 5"/>
    <property type="match status" value="1"/>
</dbReference>
<evidence type="ECO:0000259" key="8">
    <source>
        <dbReference type="Pfam" id="PF00662"/>
    </source>
</evidence>
<dbReference type="PRINTS" id="PR01435">
    <property type="entry name" value="NPOXDRDTASE5"/>
</dbReference>
<dbReference type="GO" id="GO:0003954">
    <property type="term" value="F:NADH dehydrogenase activity"/>
    <property type="evidence" value="ECO:0007669"/>
    <property type="project" value="TreeGrafter"/>
</dbReference>
<evidence type="ECO:0000256" key="5">
    <source>
        <dbReference type="RuleBase" id="RU000320"/>
    </source>
</evidence>
<feature type="transmembrane region" description="Helical" evidence="6">
    <location>
        <begin position="431"/>
        <end position="452"/>
    </location>
</feature>
<dbReference type="Proteomes" id="UP000777784">
    <property type="component" value="Unassembled WGS sequence"/>
</dbReference>
<comment type="subcellular location">
    <subcellularLocation>
        <location evidence="1">Endomembrane system</location>
        <topology evidence="1">Multi-pass membrane protein</topology>
    </subcellularLocation>
    <subcellularLocation>
        <location evidence="5">Membrane</location>
        <topology evidence="5">Multi-pass membrane protein</topology>
    </subcellularLocation>
</comment>
<dbReference type="InterPro" id="IPR018393">
    <property type="entry name" value="NADHpl_OxRdtase_5_subgr"/>
</dbReference>
<evidence type="ECO:0000313" key="9">
    <source>
        <dbReference type="EMBL" id="MBU2692893.1"/>
    </source>
</evidence>
<evidence type="ECO:0000256" key="2">
    <source>
        <dbReference type="ARBA" id="ARBA00022692"/>
    </source>
</evidence>
<dbReference type="PRINTS" id="PR01434">
    <property type="entry name" value="NADHDHGNASE5"/>
</dbReference>
<dbReference type="AlphaFoldDB" id="A0A948S071"/>
<keyword evidence="2 5" id="KW-0812">Transmembrane</keyword>
<feature type="transmembrane region" description="Helical" evidence="6">
    <location>
        <begin position="319"/>
        <end position="345"/>
    </location>
</feature>
<evidence type="ECO:0000313" key="10">
    <source>
        <dbReference type="Proteomes" id="UP000777784"/>
    </source>
</evidence>
<evidence type="ECO:0000256" key="4">
    <source>
        <dbReference type="ARBA" id="ARBA00023136"/>
    </source>
</evidence>
<dbReference type="GO" id="GO:0042773">
    <property type="term" value="P:ATP synthesis coupled electron transport"/>
    <property type="evidence" value="ECO:0007669"/>
    <property type="project" value="InterPro"/>
</dbReference>
<proteinExistence type="predicted"/>
<dbReference type="NCBIfam" id="TIGR01974">
    <property type="entry name" value="NDH_I_L"/>
    <property type="match status" value="1"/>
</dbReference>
<dbReference type="GO" id="GO:0016020">
    <property type="term" value="C:membrane"/>
    <property type="evidence" value="ECO:0007669"/>
    <property type="project" value="UniProtKB-SubCell"/>
</dbReference>
<comment type="caution">
    <text evidence="9">The sequence shown here is derived from an EMBL/GenBank/DDBJ whole genome shotgun (WGS) entry which is preliminary data.</text>
</comment>
<accession>A0A948S071</accession>
<feature type="domain" description="NADH:quinone oxidoreductase/Mrp antiporter transmembrane" evidence="7">
    <location>
        <begin position="145"/>
        <end position="422"/>
    </location>
</feature>
<name>A0A948S071_UNCEI</name>
<feature type="domain" description="NADH-Ubiquinone oxidoreductase (complex I) chain 5 N-terminal" evidence="8">
    <location>
        <begin position="77"/>
        <end position="127"/>
    </location>
</feature>
<dbReference type="PANTHER" id="PTHR42829:SF2">
    <property type="entry name" value="NADH-UBIQUINONE OXIDOREDUCTASE CHAIN 5"/>
    <property type="match status" value="1"/>
</dbReference>
<feature type="transmembrane region" description="Helical" evidence="6">
    <location>
        <begin position="533"/>
        <end position="554"/>
    </location>
</feature>
<evidence type="ECO:0000256" key="1">
    <source>
        <dbReference type="ARBA" id="ARBA00004127"/>
    </source>
</evidence>
<feature type="transmembrane region" description="Helical" evidence="6">
    <location>
        <begin position="37"/>
        <end position="58"/>
    </location>
</feature>
<feature type="transmembrane region" description="Helical" evidence="6">
    <location>
        <begin position="180"/>
        <end position="200"/>
    </location>
</feature>
<dbReference type="Gene3D" id="1.20.5.2700">
    <property type="match status" value="1"/>
</dbReference>
<dbReference type="GO" id="GO:0015990">
    <property type="term" value="P:electron transport coupled proton transport"/>
    <property type="evidence" value="ECO:0007669"/>
    <property type="project" value="TreeGrafter"/>
</dbReference>
<dbReference type="Pfam" id="PF00662">
    <property type="entry name" value="Proton_antipo_N"/>
    <property type="match status" value="1"/>
</dbReference>
<feature type="transmembrane region" description="Helical" evidence="6">
    <location>
        <begin position="351"/>
        <end position="368"/>
    </location>
</feature>
<organism evidence="9 10">
    <name type="scientific">Eiseniibacteriota bacterium</name>
    <dbReference type="NCBI Taxonomy" id="2212470"/>
    <lineage>
        <taxon>Bacteria</taxon>
        <taxon>Candidatus Eiseniibacteriota</taxon>
    </lineage>
</organism>
<feature type="transmembrane region" description="Helical" evidence="6">
    <location>
        <begin position="220"/>
        <end position="240"/>
    </location>
</feature>